<dbReference type="AlphaFoldDB" id="A0A6A6KX09"/>
<evidence type="ECO:0000259" key="7">
    <source>
        <dbReference type="Pfam" id="PF00931"/>
    </source>
</evidence>
<evidence type="ECO:0008006" key="13">
    <source>
        <dbReference type="Google" id="ProtNLM"/>
    </source>
</evidence>
<organism evidence="11 12">
    <name type="scientific">Hevea brasiliensis</name>
    <name type="common">Para rubber tree</name>
    <name type="synonym">Siphonia brasiliensis</name>
    <dbReference type="NCBI Taxonomy" id="3981"/>
    <lineage>
        <taxon>Eukaryota</taxon>
        <taxon>Viridiplantae</taxon>
        <taxon>Streptophyta</taxon>
        <taxon>Embryophyta</taxon>
        <taxon>Tracheophyta</taxon>
        <taxon>Spermatophyta</taxon>
        <taxon>Magnoliopsida</taxon>
        <taxon>eudicotyledons</taxon>
        <taxon>Gunneridae</taxon>
        <taxon>Pentapetalae</taxon>
        <taxon>rosids</taxon>
        <taxon>fabids</taxon>
        <taxon>Malpighiales</taxon>
        <taxon>Euphorbiaceae</taxon>
        <taxon>Crotonoideae</taxon>
        <taxon>Micrandreae</taxon>
        <taxon>Hevea</taxon>
    </lineage>
</organism>
<dbReference type="PANTHER" id="PTHR36766:SF70">
    <property type="entry name" value="DISEASE RESISTANCE PROTEIN RGA4"/>
    <property type="match status" value="1"/>
</dbReference>
<dbReference type="Gene3D" id="1.10.8.430">
    <property type="entry name" value="Helical domain of apoptotic protease-activating factors"/>
    <property type="match status" value="1"/>
</dbReference>
<feature type="domain" description="Disease resistance protein At4g27190-like leucine-rich repeats" evidence="9">
    <location>
        <begin position="792"/>
        <end position="933"/>
    </location>
</feature>
<dbReference type="Proteomes" id="UP000467840">
    <property type="component" value="Chromosome 7"/>
</dbReference>
<dbReference type="InterPro" id="IPR056789">
    <property type="entry name" value="LRR_R13L1-DRL21"/>
</dbReference>
<proteinExistence type="predicted"/>
<gene>
    <name evidence="11" type="ORF">GH714_002619</name>
</gene>
<dbReference type="InterPro" id="IPR038005">
    <property type="entry name" value="RX-like_CC"/>
</dbReference>
<dbReference type="CDD" id="cd14798">
    <property type="entry name" value="RX-CC_like"/>
    <property type="match status" value="1"/>
</dbReference>
<dbReference type="InterPro" id="IPR057135">
    <property type="entry name" value="At4g27190-like_LRR"/>
</dbReference>
<keyword evidence="4" id="KW-0611">Plant defense</keyword>
<feature type="domain" description="NB-ARC" evidence="7">
    <location>
        <begin position="213"/>
        <end position="292"/>
    </location>
</feature>
<feature type="region of interest" description="Disordered" evidence="6">
    <location>
        <begin position="1118"/>
        <end position="1164"/>
    </location>
</feature>
<feature type="domain" description="Disease resistance N-terminal" evidence="8">
    <location>
        <begin position="10"/>
        <end position="100"/>
    </location>
</feature>
<dbReference type="GO" id="GO:0043531">
    <property type="term" value="F:ADP binding"/>
    <property type="evidence" value="ECO:0007669"/>
    <property type="project" value="InterPro"/>
</dbReference>
<keyword evidence="5" id="KW-0067">ATP-binding</keyword>
<comment type="caution">
    <text evidence="11">The sequence shown here is derived from an EMBL/GenBank/DDBJ whole genome shotgun (WGS) entry which is preliminary data.</text>
</comment>
<dbReference type="InterPro" id="IPR041118">
    <property type="entry name" value="Rx_N"/>
</dbReference>
<dbReference type="GO" id="GO:0006952">
    <property type="term" value="P:defense response"/>
    <property type="evidence" value="ECO:0007669"/>
    <property type="project" value="UniProtKB-KW"/>
</dbReference>
<name>A0A6A6KX09_HEVBR</name>
<dbReference type="EMBL" id="JAAGAX010000013">
    <property type="protein sequence ID" value="KAF2293550.1"/>
    <property type="molecule type" value="Genomic_DNA"/>
</dbReference>
<dbReference type="InterPro" id="IPR027417">
    <property type="entry name" value="P-loop_NTPase"/>
</dbReference>
<dbReference type="Pfam" id="PF18052">
    <property type="entry name" value="Rx_N"/>
    <property type="match status" value="1"/>
</dbReference>
<evidence type="ECO:0000256" key="3">
    <source>
        <dbReference type="ARBA" id="ARBA00022741"/>
    </source>
</evidence>
<evidence type="ECO:0000256" key="6">
    <source>
        <dbReference type="SAM" id="MobiDB-lite"/>
    </source>
</evidence>
<dbReference type="SUPFAM" id="SSF52058">
    <property type="entry name" value="L domain-like"/>
    <property type="match status" value="2"/>
</dbReference>
<feature type="domain" description="R13L1/DRL21-like LRR repeat region" evidence="10">
    <location>
        <begin position="525"/>
        <end position="623"/>
    </location>
</feature>
<evidence type="ECO:0000313" key="12">
    <source>
        <dbReference type="Proteomes" id="UP000467840"/>
    </source>
</evidence>
<evidence type="ECO:0000313" key="11">
    <source>
        <dbReference type="EMBL" id="KAF2293550.1"/>
    </source>
</evidence>
<keyword evidence="3" id="KW-0547">Nucleotide-binding</keyword>
<evidence type="ECO:0000256" key="2">
    <source>
        <dbReference type="ARBA" id="ARBA00022737"/>
    </source>
</evidence>
<dbReference type="InterPro" id="IPR002182">
    <property type="entry name" value="NB-ARC"/>
</dbReference>
<dbReference type="InterPro" id="IPR032675">
    <property type="entry name" value="LRR_dom_sf"/>
</dbReference>
<dbReference type="Gene3D" id="3.40.50.300">
    <property type="entry name" value="P-loop containing nucleotide triphosphate hydrolases"/>
    <property type="match status" value="1"/>
</dbReference>
<dbReference type="Gene3D" id="3.80.10.10">
    <property type="entry name" value="Ribonuclease Inhibitor"/>
    <property type="match status" value="4"/>
</dbReference>
<evidence type="ECO:0000256" key="5">
    <source>
        <dbReference type="ARBA" id="ARBA00022840"/>
    </source>
</evidence>
<dbReference type="PRINTS" id="PR00364">
    <property type="entry name" value="DISEASERSIST"/>
</dbReference>
<dbReference type="Pfam" id="PF00931">
    <property type="entry name" value="NB-ARC"/>
    <property type="match status" value="1"/>
</dbReference>
<evidence type="ECO:0000256" key="4">
    <source>
        <dbReference type="ARBA" id="ARBA00022821"/>
    </source>
</evidence>
<keyword evidence="1" id="KW-0433">Leucine-rich repeat</keyword>
<keyword evidence="2" id="KW-0677">Repeat</keyword>
<dbReference type="GO" id="GO:0005524">
    <property type="term" value="F:ATP binding"/>
    <property type="evidence" value="ECO:0007669"/>
    <property type="project" value="UniProtKB-KW"/>
</dbReference>
<dbReference type="Pfam" id="PF25019">
    <property type="entry name" value="LRR_R13L1-DRL21"/>
    <property type="match status" value="1"/>
</dbReference>
<accession>A0A6A6KX09</accession>
<dbReference type="SUPFAM" id="SSF52540">
    <property type="entry name" value="P-loop containing nucleoside triphosphate hydrolases"/>
    <property type="match status" value="1"/>
</dbReference>
<dbReference type="InterPro" id="IPR042197">
    <property type="entry name" value="Apaf_helical"/>
</dbReference>
<dbReference type="GO" id="GO:0051707">
    <property type="term" value="P:response to other organism"/>
    <property type="evidence" value="ECO:0007669"/>
    <property type="project" value="UniProtKB-ARBA"/>
</dbReference>
<sequence>MSFIGEAALSALMEALLAKLVLPEMLSFLRQGKVDAEIKKWEKMLRKIQSVLEDAEEKQMTNKQVKMWLSELQDLAYDVEDILDEFAMESLQRKLEGEPQASTSKVRKLIPTCCTNFSPRAVTFNFEMLSKIKEITTRFKDITEQKDVLNLREIVVGPSRQVWQRPQSSCLQDEPQVYGRDEDKRKYLICSQVMIQAVERLELYPLLGWVGLRITKSILESITLKHCEMKELNQVQLALHKELAGKKFFIVLDDVWSENYEDWNALRPPFMDGAPGCRILVTTRSTIVAEGWGQLIFTGWKEIIREKVINKCGGLPLAARTLGGLLRAKHEDEWEDMLNSKIWNLQDDESEGLIQPLDGERQPEDVAQWVVGETCIKLENKSMVGEQFKKERARHFSYIPDEFDGIKRFEPVHKMKCLRTFLPLPLYKANYLTNNVPSDLLPKLRCLRVLSFECYNLYELPDSIGDLKRLRYLNLSYTKIRIVPEPATSLYNLQTLLLEGCRHIKKLPSRIGNLINLRHLDFANVNLANLIDKKDLDALLLEWKDDVMRNERLDKDILDGLQPHRKLKELTVKSYSGTKFSSWVGDPLFHNLVSIRLEDCKNCISLPQLGLLSSLKNLFVKGMSGVKQVGQEFCGGNNLNHFLTLETLHLIDMDELEEWNPCEVEFPCLHELEIKDCPSLSGKLPSHLSSIKRLVIRNCFQLVVLLPSLPMLCELEIRECKAVDFTNMVNFGSPTYVVLQGISNFLSLTEEFMLGLQKAKTLTIKGHFPCPRQFTSEASSQLEIMKLEFCESLLHWSLNLASLRLLTIYWCTTLVSFPEASFPPMLRSIRIRRCMALTSLPDYSNACLEDMEISFCNSLVSFGIGQLPPTLKCLEIRHCRNLQSLLDEEEGSFSSGNTSNLEYLQIYECDSLTSLSSGTKLLPRLKELRICHCSRLQSIAERFGNTSLEYMKIKYCYNLKSLPDNLHMHINLRKISIVHCPSLISFPCRGLPPSSLKRLQIEVCKKLEALPDNIHNLTSLQVLDEMGMMLPTSLTDLSIGDFPNLEYLSIKAFQNLASLELLSVQNCPKLASFPKNLPPSLLALYINNCPLLKQSCQKNKGEEWSKIAHIPCVEIDMRSAFKPENDSEEDEMDSDEEDKMESDEEEMDTELGEEETDSDSEEEE</sequence>
<protein>
    <recommendedName>
        <fullName evidence="13">Rx N-terminal domain-containing protein</fullName>
    </recommendedName>
</protein>
<dbReference type="PANTHER" id="PTHR36766">
    <property type="entry name" value="PLANT BROAD-SPECTRUM MILDEW RESISTANCE PROTEIN RPW8"/>
    <property type="match status" value="1"/>
</dbReference>
<evidence type="ECO:0000259" key="8">
    <source>
        <dbReference type="Pfam" id="PF18052"/>
    </source>
</evidence>
<reference evidence="11 12" key="1">
    <citation type="journal article" date="2020" name="Mol. Plant">
        <title>The Chromosome-Based Rubber Tree Genome Provides New Insights into Spurge Genome Evolution and Rubber Biosynthesis.</title>
        <authorList>
            <person name="Liu J."/>
            <person name="Shi C."/>
            <person name="Shi C.C."/>
            <person name="Li W."/>
            <person name="Zhang Q.J."/>
            <person name="Zhang Y."/>
            <person name="Li K."/>
            <person name="Lu H.F."/>
            <person name="Shi C."/>
            <person name="Zhu S.T."/>
            <person name="Xiao Z.Y."/>
            <person name="Nan H."/>
            <person name="Yue Y."/>
            <person name="Zhu X.G."/>
            <person name="Wu Y."/>
            <person name="Hong X.N."/>
            <person name="Fan G.Y."/>
            <person name="Tong Y."/>
            <person name="Zhang D."/>
            <person name="Mao C.L."/>
            <person name="Liu Y.L."/>
            <person name="Hao S.J."/>
            <person name="Liu W.Q."/>
            <person name="Lv M.Q."/>
            <person name="Zhang H.B."/>
            <person name="Liu Y."/>
            <person name="Hu-Tang G.R."/>
            <person name="Wang J.P."/>
            <person name="Wang J.H."/>
            <person name="Sun Y.H."/>
            <person name="Ni S.B."/>
            <person name="Chen W.B."/>
            <person name="Zhang X.C."/>
            <person name="Jiao Y.N."/>
            <person name="Eichler E.E."/>
            <person name="Li G.H."/>
            <person name="Liu X."/>
            <person name="Gao L.Z."/>
        </authorList>
    </citation>
    <scope>NUCLEOTIDE SEQUENCE [LARGE SCALE GENOMIC DNA]</scope>
    <source>
        <strain evidence="12">cv. GT1</strain>
        <tissue evidence="11">Leaf</tissue>
    </source>
</reference>
<feature type="compositionally biased region" description="Acidic residues" evidence="6">
    <location>
        <begin position="1126"/>
        <end position="1164"/>
    </location>
</feature>
<keyword evidence="12" id="KW-1185">Reference proteome</keyword>
<dbReference type="Pfam" id="PF23247">
    <property type="entry name" value="LRR_RPS2"/>
    <property type="match status" value="1"/>
</dbReference>
<dbReference type="Gene3D" id="1.20.5.4130">
    <property type="match status" value="1"/>
</dbReference>
<evidence type="ECO:0000259" key="9">
    <source>
        <dbReference type="Pfam" id="PF23247"/>
    </source>
</evidence>
<evidence type="ECO:0000259" key="10">
    <source>
        <dbReference type="Pfam" id="PF25019"/>
    </source>
</evidence>
<evidence type="ECO:0000256" key="1">
    <source>
        <dbReference type="ARBA" id="ARBA00022614"/>
    </source>
</evidence>